<dbReference type="PROSITE" id="PS51257">
    <property type="entry name" value="PROKAR_LIPOPROTEIN"/>
    <property type="match status" value="1"/>
</dbReference>
<dbReference type="PIRSF" id="PIRSF000292">
    <property type="entry name" value="Ubi_od_II"/>
    <property type="match status" value="1"/>
</dbReference>
<dbReference type="InterPro" id="IPR010514">
    <property type="entry name" value="COX_ARM"/>
</dbReference>
<dbReference type="GO" id="GO:0005507">
    <property type="term" value="F:copper ion binding"/>
    <property type="evidence" value="ECO:0007669"/>
    <property type="project" value="InterPro"/>
</dbReference>
<dbReference type="Gene3D" id="2.60.40.420">
    <property type="entry name" value="Cupredoxins - blue copper proteins"/>
    <property type="match status" value="1"/>
</dbReference>
<comment type="subcellular location">
    <subcellularLocation>
        <location evidence="2">Cell membrane</location>
        <topology evidence="2">Multi-pass membrane protein</topology>
    </subcellularLocation>
</comment>
<keyword evidence="8 17" id="KW-0812">Transmembrane</keyword>
<dbReference type="PANTHER" id="PTHR22888:SF18">
    <property type="entry name" value="CYTOCHROME BO(3) UBIQUINOL OXIDASE SUBUNIT 2"/>
    <property type="match status" value="1"/>
</dbReference>
<dbReference type="GO" id="GO:0042773">
    <property type="term" value="P:ATP synthesis coupled electron transport"/>
    <property type="evidence" value="ECO:0007669"/>
    <property type="project" value="TreeGrafter"/>
</dbReference>
<keyword evidence="15" id="KW-0449">Lipoprotein</keyword>
<keyword evidence="10 16" id="KW-0249">Electron transport</keyword>
<evidence type="ECO:0000256" key="4">
    <source>
        <dbReference type="ARBA" id="ARBA00016131"/>
    </source>
</evidence>
<proteinExistence type="inferred from homology"/>
<dbReference type="PROSITE" id="PS50857">
    <property type="entry name" value="COX2_CUA"/>
    <property type="match status" value="1"/>
</dbReference>
<comment type="similarity">
    <text evidence="3 16">Belongs to the cytochrome c oxidase subunit 2 family.</text>
</comment>
<keyword evidence="11 17" id="KW-1133">Transmembrane helix</keyword>
<evidence type="ECO:0000256" key="16">
    <source>
        <dbReference type="PIRNR" id="PIRNR000292"/>
    </source>
</evidence>
<evidence type="ECO:0000256" key="2">
    <source>
        <dbReference type="ARBA" id="ARBA00004651"/>
    </source>
</evidence>
<evidence type="ECO:0000256" key="6">
    <source>
        <dbReference type="ARBA" id="ARBA00022475"/>
    </source>
</evidence>
<evidence type="ECO:0000256" key="7">
    <source>
        <dbReference type="ARBA" id="ARBA00022660"/>
    </source>
</evidence>
<dbReference type="InterPro" id="IPR006332">
    <property type="entry name" value="QoxA"/>
</dbReference>
<dbReference type="EMBL" id="QMFB01000006">
    <property type="protein sequence ID" value="RAV21017.1"/>
    <property type="molecule type" value="Genomic_DNA"/>
</dbReference>
<dbReference type="Pfam" id="PF06481">
    <property type="entry name" value="COX_ARM"/>
    <property type="match status" value="1"/>
</dbReference>
<dbReference type="InterPro" id="IPR011759">
    <property type="entry name" value="Cyt_c_oxidase_su2_TM_dom"/>
</dbReference>
<evidence type="ECO:0000256" key="10">
    <source>
        <dbReference type="ARBA" id="ARBA00022982"/>
    </source>
</evidence>
<dbReference type="RefSeq" id="WP_113031297.1">
    <property type="nucleotide sequence ID" value="NZ_QMFB01000006.1"/>
</dbReference>
<dbReference type="InterPro" id="IPR034227">
    <property type="entry name" value="CuRO_UO_II"/>
</dbReference>
<feature type="transmembrane region" description="Helical" evidence="17">
    <location>
        <begin position="46"/>
        <end position="73"/>
    </location>
</feature>
<evidence type="ECO:0000259" key="18">
    <source>
        <dbReference type="PROSITE" id="PS50857"/>
    </source>
</evidence>
<feature type="domain" description="Cytochrome oxidase subunit II transmembrane region profile" evidence="19">
    <location>
        <begin position="24"/>
        <end position="122"/>
    </location>
</feature>
<evidence type="ECO:0000259" key="19">
    <source>
        <dbReference type="PROSITE" id="PS50999"/>
    </source>
</evidence>
<keyword evidence="5 16" id="KW-0813">Transport</keyword>
<dbReference type="InterPro" id="IPR002429">
    <property type="entry name" value="CcO_II-like_C"/>
</dbReference>
<dbReference type="InterPro" id="IPR008972">
    <property type="entry name" value="Cupredoxin"/>
</dbReference>
<comment type="caution">
    <text evidence="20">The sequence shown here is derived from an EMBL/GenBank/DDBJ whole genome shotgun (WGS) entry which is preliminary data.</text>
</comment>
<dbReference type="GO" id="GO:0009486">
    <property type="term" value="F:cytochrome bo3 ubiquinol oxidase activity"/>
    <property type="evidence" value="ECO:0007669"/>
    <property type="project" value="InterPro"/>
</dbReference>
<accession>A0A329MST0</accession>
<keyword evidence="6 16" id="KW-1003">Cell membrane</keyword>
<sequence>MRKPVKFGRLSLLLLFIMMAALLTGCGQDIMVFDPKGPIAKDQRDLIVIAMVLCGIILVPVLALTAVIVWRYRDKKGNKSSYKPNWSHSTIMETIWWGIPIVVIVILGAVTIKYTYALEPSKPIASEQKPIVVQATSLDWKWLFTYPEQGIATVNYLQIPEGVPIKFELTSDAPMNSFWIPQLGGQMYTMSGMAMTLYLQADEVGKYFGTAANFSGEHFTDMRFDVHATSREEFDKWADGVKKTGKELTAEGYEELAKPGRSGEHFYSSFPDGLFQKIVTKYSVGGSHGAHKASGE</sequence>
<dbReference type="GO" id="GO:0005886">
    <property type="term" value="C:plasma membrane"/>
    <property type="evidence" value="ECO:0007669"/>
    <property type="project" value="UniProtKB-SubCell"/>
</dbReference>
<evidence type="ECO:0000256" key="13">
    <source>
        <dbReference type="ARBA" id="ARBA00023136"/>
    </source>
</evidence>
<evidence type="ECO:0000256" key="12">
    <source>
        <dbReference type="ARBA" id="ARBA00023002"/>
    </source>
</evidence>
<name>A0A329MST0_9BACL</name>
<evidence type="ECO:0000256" key="5">
    <source>
        <dbReference type="ARBA" id="ARBA00022448"/>
    </source>
</evidence>
<dbReference type="AlphaFoldDB" id="A0A329MST0"/>
<keyword evidence="13 16" id="KW-0472">Membrane</keyword>
<dbReference type="NCBIfam" id="TIGR01433">
    <property type="entry name" value="CyoA"/>
    <property type="match status" value="1"/>
</dbReference>
<evidence type="ECO:0000256" key="1">
    <source>
        <dbReference type="ARBA" id="ARBA00000725"/>
    </source>
</evidence>
<gene>
    <name evidence="20" type="ORF">DQG23_13105</name>
</gene>
<dbReference type="NCBIfam" id="TIGR01432">
    <property type="entry name" value="QOXA"/>
    <property type="match status" value="1"/>
</dbReference>
<evidence type="ECO:0000256" key="15">
    <source>
        <dbReference type="ARBA" id="ARBA00023288"/>
    </source>
</evidence>
<feature type="domain" description="Cytochrome oxidase subunit II copper A binding" evidence="18">
    <location>
        <begin position="128"/>
        <end position="240"/>
    </location>
</feature>
<evidence type="ECO:0000313" key="20">
    <source>
        <dbReference type="EMBL" id="RAV21017.1"/>
    </source>
</evidence>
<reference evidence="20 21" key="1">
    <citation type="journal article" date="2009" name="Int. J. Syst. Evol. Microbiol.">
        <title>Paenibacillus contaminans sp. nov., isolated from a contaminated laboratory plate.</title>
        <authorList>
            <person name="Chou J.H."/>
            <person name="Lee J.H."/>
            <person name="Lin M.C."/>
            <person name="Chang P.S."/>
            <person name="Arun A.B."/>
            <person name="Young C.C."/>
            <person name="Chen W.M."/>
        </authorList>
    </citation>
    <scope>NUCLEOTIDE SEQUENCE [LARGE SCALE GENOMIC DNA]</scope>
    <source>
        <strain evidence="20 21">CKOBP-6</strain>
    </source>
</reference>
<dbReference type="PROSITE" id="PS50999">
    <property type="entry name" value="COX2_TM"/>
    <property type="match status" value="1"/>
</dbReference>
<dbReference type="SUPFAM" id="SSF81464">
    <property type="entry name" value="Cytochrome c oxidase subunit II-like, transmembrane region"/>
    <property type="match status" value="1"/>
</dbReference>
<dbReference type="InterPro" id="IPR006333">
    <property type="entry name" value="Cyt_o_ubiquinol_oxidase_su2"/>
</dbReference>
<keyword evidence="21" id="KW-1185">Reference proteome</keyword>
<dbReference type="InterPro" id="IPR045187">
    <property type="entry name" value="CcO_II"/>
</dbReference>
<dbReference type="GO" id="GO:0016682">
    <property type="term" value="F:oxidoreductase activity, acting on diphenols and related substances as donors, oxygen as acceptor"/>
    <property type="evidence" value="ECO:0007669"/>
    <property type="project" value="InterPro"/>
</dbReference>
<keyword evidence="9" id="KW-0732">Signal</keyword>
<comment type="catalytic activity">
    <reaction evidence="1 16">
        <text>2 a quinol + O2 = 2 a quinone + 2 H2O</text>
        <dbReference type="Rhea" id="RHEA:55376"/>
        <dbReference type="ChEBI" id="CHEBI:15377"/>
        <dbReference type="ChEBI" id="CHEBI:15379"/>
        <dbReference type="ChEBI" id="CHEBI:24646"/>
        <dbReference type="ChEBI" id="CHEBI:132124"/>
    </reaction>
</comment>
<evidence type="ECO:0000256" key="9">
    <source>
        <dbReference type="ARBA" id="ARBA00022729"/>
    </source>
</evidence>
<evidence type="ECO:0000256" key="11">
    <source>
        <dbReference type="ARBA" id="ARBA00022989"/>
    </source>
</evidence>
<organism evidence="20 21">
    <name type="scientific">Paenibacillus contaminans</name>
    <dbReference type="NCBI Taxonomy" id="450362"/>
    <lineage>
        <taxon>Bacteria</taxon>
        <taxon>Bacillati</taxon>
        <taxon>Bacillota</taxon>
        <taxon>Bacilli</taxon>
        <taxon>Bacillales</taxon>
        <taxon>Paenibacillaceae</taxon>
        <taxon>Paenibacillus</taxon>
    </lineage>
</organism>
<keyword evidence="14" id="KW-0564">Palmitate</keyword>
<dbReference type="EC" id="1.10.3.-" evidence="16"/>
<dbReference type="Pfam" id="PF02790">
    <property type="entry name" value="COX2_TM"/>
    <property type="match status" value="1"/>
</dbReference>
<evidence type="ECO:0000256" key="14">
    <source>
        <dbReference type="ARBA" id="ARBA00023139"/>
    </source>
</evidence>
<evidence type="ECO:0000256" key="17">
    <source>
        <dbReference type="SAM" id="Phobius"/>
    </source>
</evidence>
<feature type="transmembrane region" description="Helical" evidence="17">
    <location>
        <begin position="94"/>
        <end position="116"/>
    </location>
</feature>
<dbReference type="Gene3D" id="1.10.287.90">
    <property type="match status" value="1"/>
</dbReference>
<dbReference type="CDD" id="cd04212">
    <property type="entry name" value="CuRO_UO_II"/>
    <property type="match status" value="1"/>
</dbReference>
<dbReference type="GO" id="GO:0004129">
    <property type="term" value="F:cytochrome-c oxidase activity"/>
    <property type="evidence" value="ECO:0007669"/>
    <property type="project" value="UniProtKB-UniRule"/>
</dbReference>
<evidence type="ECO:0000256" key="3">
    <source>
        <dbReference type="ARBA" id="ARBA00007866"/>
    </source>
</evidence>
<dbReference type="PANTHER" id="PTHR22888">
    <property type="entry name" value="CYTOCHROME C OXIDASE, SUBUNIT II"/>
    <property type="match status" value="1"/>
</dbReference>
<dbReference type="Proteomes" id="UP000250369">
    <property type="component" value="Unassembled WGS sequence"/>
</dbReference>
<evidence type="ECO:0000313" key="21">
    <source>
        <dbReference type="Proteomes" id="UP000250369"/>
    </source>
</evidence>
<protein>
    <recommendedName>
        <fullName evidence="4 16">Quinol oxidase subunit 2</fullName>
        <ecNumber evidence="16">1.10.3.-</ecNumber>
    </recommendedName>
</protein>
<dbReference type="InterPro" id="IPR036257">
    <property type="entry name" value="Cyt_c_oxidase_su2_TM_sf"/>
</dbReference>
<keyword evidence="12 16" id="KW-0560">Oxidoreductase</keyword>
<dbReference type="OrthoDB" id="9783445at2"/>
<comment type="function">
    <text evidence="16">Catalyzes quinol oxidation with the concomitant reduction of oxygen to water. Subunit II transfers the electrons from a quinol to the binuclear center of the catalytic subunit I.</text>
</comment>
<keyword evidence="7 16" id="KW-0679">Respiratory chain</keyword>
<evidence type="ECO:0000256" key="8">
    <source>
        <dbReference type="ARBA" id="ARBA00022692"/>
    </source>
</evidence>
<dbReference type="SUPFAM" id="SSF49503">
    <property type="entry name" value="Cupredoxins"/>
    <property type="match status" value="1"/>
</dbReference>